<dbReference type="EMBL" id="ML769682">
    <property type="protein sequence ID" value="KAE9389791.1"/>
    <property type="molecule type" value="Genomic_DNA"/>
</dbReference>
<evidence type="ECO:0008006" key="4">
    <source>
        <dbReference type="Google" id="ProtNLM"/>
    </source>
</evidence>
<dbReference type="OrthoDB" id="3266451at2759"/>
<accession>A0A6A4GVK8</accession>
<name>A0A6A4GVK8_9AGAR</name>
<feature type="region of interest" description="Disordered" evidence="1">
    <location>
        <begin position="91"/>
        <end position="119"/>
    </location>
</feature>
<evidence type="ECO:0000313" key="2">
    <source>
        <dbReference type="EMBL" id="KAE9389791.1"/>
    </source>
</evidence>
<dbReference type="AlphaFoldDB" id="A0A6A4GVK8"/>
<evidence type="ECO:0000256" key="1">
    <source>
        <dbReference type="SAM" id="MobiDB-lite"/>
    </source>
</evidence>
<gene>
    <name evidence="2" type="ORF">BT96DRAFT_1002891</name>
</gene>
<reference evidence="2" key="1">
    <citation type="journal article" date="2019" name="Environ. Microbiol.">
        <title>Fungal ecological strategies reflected in gene transcription - a case study of two litter decomposers.</title>
        <authorList>
            <person name="Barbi F."/>
            <person name="Kohler A."/>
            <person name="Barry K."/>
            <person name="Baskaran P."/>
            <person name="Daum C."/>
            <person name="Fauchery L."/>
            <person name="Ihrmark K."/>
            <person name="Kuo A."/>
            <person name="LaButti K."/>
            <person name="Lipzen A."/>
            <person name="Morin E."/>
            <person name="Grigoriev I.V."/>
            <person name="Henrissat B."/>
            <person name="Lindahl B."/>
            <person name="Martin F."/>
        </authorList>
    </citation>
    <scope>NUCLEOTIDE SEQUENCE</scope>
    <source>
        <strain evidence="2">JB14</strain>
    </source>
</reference>
<organism evidence="2 3">
    <name type="scientific">Gymnopus androsaceus JB14</name>
    <dbReference type="NCBI Taxonomy" id="1447944"/>
    <lineage>
        <taxon>Eukaryota</taxon>
        <taxon>Fungi</taxon>
        <taxon>Dikarya</taxon>
        <taxon>Basidiomycota</taxon>
        <taxon>Agaricomycotina</taxon>
        <taxon>Agaricomycetes</taxon>
        <taxon>Agaricomycetidae</taxon>
        <taxon>Agaricales</taxon>
        <taxon>Marasmiineae</taxon>
        <taxon>Omphalotaceae</taxon>
        <taxon>Gymnopus</taxon>
    </lineage>
</organism>
<proteinExistence type="predicted"/>
<keyword evidence="3" id="KW-1185">Reference proteome</keyword>
<sequence>MAPSSKCLTCGLCNFTPRLIITSDALNERLRSDYGGAAIAAAAELEIRLLSSQQQHLKEYESKLRSLVSPIRKLPNEIMLIIFDLVSQNNRMREDPGSEDSPLWPDDEDGLTVKPALSS</sequence>
<protein>
    <recommendedName>
        <fullName evidence="4">F-box domain-containing protein</fullName>
    </recommendedName>
</protein>
<evidence type="ECO:0000313" key="3">
    <source>
        <dbReference type="Proteomes" id="UP000799118"/>
    </source>
</evidence>
<dbReference type="Proteomes" id="UP000799118">
    <property type="component" value="Unassembled WGS sequence"/>
</dbReference>